<comment type="similarity">
    <text evidence="1">Belongs to the peptidase C14A family.</text>
</comment>
<accession>A0A0R3DZR9</accession>
<dbReference type="Proteomes" id="UP000051936">
    <property type="component" value="Unassembled WGS sequence"/>
</dbReference>
<reference evidence="5 6" key="1">
    <citation type="submission" date="2015-09" db="EMBL/GenBank/DDBJ databases">
        <title>Draft Genome Sequence of Bradyrhizobium manausense Strain BR 3351T, a Novel Symbiotic Nitrogen-Fixing Alphaproteobacterium Isolated from Brazilian Amazon Rain Forest.</title>
        <authorList>
            <person name="De Araujo J.L."/>
            <person name="Zilli J.E."/>
        </authorList>
    </citation>
    <scope>NUCLEOTIDE SEQUENCE [LARGE SCALE GENOMIC DNA]</scope>
    <source>
        <strain evidence="5 6">BR3351</strain>
    </source>
</reference>
<dbReference type="AlphaFoldDB" id="A0A0R3DZR9"/>
<feature type="region of interest" description="Disordered" evidence="2">
    <location>
        <begin position="419"/>
        <end position="465"/>
    </location>
</feature>
<dbReference type="Gene3D" id="3.40.50.1460">
    <property type="match status" value="1"/>
</dbReference>
<dbReference type="Pfam" id="PF00656">
    <property type="entry name" value="Peptidase_C14"/>
    <property type="match status" value="1"/>
</dbReference>
<feature type="signal peptide" evidence="3">
    <location>
        <begin position="1"/>
        <end position="27"/>
    </location>
</feature>
<comment type="caution">
    <text evidence="5">The sequence shown here is derived from an EMBL/GenBank/DDBJ whole genome shotgun (WGS) entry which is preliminary data.</text>
</comment>
<feature type="compositionally biased region" description="Basic and acidic residues" evidence="2">
    <location>
        <begin position="432"/>
        <end position="449"/>
    </location>
</feature>
<dbReference type="OrthoDB" id="9816009at2"/>
<dbReference type="InterPro" id="IPR049874">
    <property type="entry name" value="ROK_cs"/>
</dbReference>
<dbReference type="InterPro" id="IPR052039">
    <property type="entry name" value="Caspase-related_regulators"/>
</dbReference>
<evidence type="ECO:0000313" key="6">
    <source>
        <dbReference type="Proteomes" id="UP000051936"/>
    </source>
</evidence>
<dbReference type="EMBL" id="LJYG01000052">
    <property type="protein sequence ID" value="KRQ13646.1"/>
    <property type="molecule type" value="Genomic_DNA"/>
</dbReference>
<dbReference type="InterPro" id="IPR029030">
    <property type="entry name" value="Caspase-like_dom_sf"/>
</dbReference>
<name>A0A0R3DZR9_9BRAD</name>
<evidence type="ECO:0000256" key="3">
    <source>
        <dbReference type="SAM" id="SignalP"/>
    </source>
</evidence>
<organism evidence="5 6">
    <name type="scientific">Bradyrhizobium manausense</name>
    <dbReference type="NCBI Taxonomy" id="989370"/>
    <lineage>
        <taxon>Bacteria</taxon>
        <taxon>Pseudomonadati</taxon>
        <taxon>Pseudomonadota</taxon>
        <taxon>Alphaproteobacteria</taxon>
        <taxon>Hyphomicrobiales</taxon>
        <taxon>Nitrobacteraceae</taxon>
        <taxon>Bradyrhizobium</taxon>
    </lineage>
</organism>
<dbReference type="PANTHER" id="PTHR22576:SF37">
    <property type="entry name" value="MUCOSA-ASSOCIATED LYMPHOID TISSUE LYMPHOMA TRANSLOCATION PROTEIN 1"/>
    <property type="match status" value="1"/>
</dbReference>
<dbReference type="GO" id="GO:0004197">
    <property type="term" value="F:cysteine-type endopeptidase activity"/>
    <property type="evidence" value="ECO:0007669"/>
    <property type="project" value="InterPro"/>
</dbReference>
<dbReference type="GO" id="GO:0006508">
    <property type="term" value="P:proteolysis"/>
    <property type="evidence" value="ECO:0007669"/>
    <property type="project" value="InterPro"/>
</dbReference>
<dbReference type="PANTHER" id="PTHR22576">
    <property type="entry name" value="MUCOSA ASSOCIATED LYMPHOID TISSUE LYMPHOMA TRANSLOCATION PROTEIN 1/PARACASPASE"/>
    <property type="match status" value="1"/>
</dbReference>
<dbReference type="SUPFAM" id="SSF52129">
    <property type="entry name" value="Caspase-like"/>
    <property type="match status" value="1"/>
</dbReference>
<dbReference type="InterPro" id="IPR015917">
    <property type="entry name" value="Pept_C14A"/>
</dbReference>
<proteinExistence type="inferred from homology"/>
<feature type="chain" id="PRO_5006435917" evidence="3">
    <location>
        <begin position="28"/>
        <end position="498"/>
    </location>
</feature>
<dbReference type="PROSITE" id="PS50208">
    <property type="entry name" value="CASPASE_P20"/>
    <property type="match status" value="1"/>
</dbReference>
<evidence type="ECO:0000259" key="4">
    <source>
        <dbReference type="PROSITE" id="PS50208"/>
    </source>
</evidence>
<dbReference type="PROSITE" id="PS01125">
    <property type="entry name" value="ROK"/>
    <property type="match status" value="1"/>
</dbReference>
<evidence type="ECO:0000256" key="2">
    <source>
        <dbReference type="SAM" id="MobiDB-lite"/>
    </source>
</evidence>
<sequence>MRRPVLCNLILASGLLALTQLMTPTDAAAEARLALVIGQSAYRTVPELPNAANDAKGMAELLGNAGFTVTAAPNLAQNEMRQAISDFAGKVSAAGADTVALVFYAGHGLQIDGENYLVPVDLDPKREADIPLQGVRLNDLLNTLGALPTRARIFMLDACRNNPFPALSGAGHGLAIVDTKAGAPGSFISYSTSPGAEAEDGDGTDSPYTTAALTVAKQPNIPIEEVFKRIRIAVAQSTDGRQIPWESSSLTTDFKFFGESSGQPPAPGANSMALASASRSVADWRKDLQGKDAKVAYDLVIADDTVEAYQAYIELYAQDVRTPRLRTVMERRRQMLAWDRAVAINTRASYEAYLANWDNSDLAATARRLLLRVQNRNYALPVAAAAVPVAVAMAPTCPCSAPTPPASTPINPTVAPIIKKRVDDTPPPSKRKVADTPPKRKPPTDEVVERAPPQQGPPPAAIMQGIGIGVGIGMGMGMGGGRGGGEMGHGDYGRSNRY</sequence>
<protein>
    <submittedName>
        <fullName evidence="5">Caspase</fullName>
    </submittedName>
</protein>
<evidence type="ECO:0000313" key="5">
    <source>
        <dbReference type="EMBL" id="KRQ13646.1"/>
    </source>
</evidence>
<gene>
    <name evidence="5" type="ORF">AOQ71_13735</name>
</gene>
<feature type="domain" description="Caspase family p20" evidence="4">
    <location>
        <begin position="30"/>
        <end position="163"/>
    </location>
</feature>
<dbReference type="InterPro" id="IPR011600">
    <property type="entry name" value="Pept_C14_caspase"/>
</dbReference>
<dbReference type="InterPro" id="IPR001309">
    <property type="entry name" value="Pept_C14_p20"/>
</dbReference>
<dbReference type="SMART" id="SM00115">
    <property type="entry name" value="CASc"/>
    <property type="match status" value="1"/>
</dbReference>
<evidence type="ECO:0000256" key="1">
    <source>
        <dbReference type="ARBA" id="ARBA00010134"/>
    </source>
</evidence>
<keyword evidence="6" id="KW-1185">Reference proteome</keyword>
<dbReference type="RefSeq" id="WP_057747203.1">
    <property type="nucleotide sequence ID" value="NZ_LJYG01000052.1"/>
</dbReference>
<dbReference type="STRING" id="989370.AOQ71_13735"/>
<keyword evidence="3" id="KW-0732">Signal</keyword>